<dbReference type="InterPro" id="IPR005656">
    <property type="entry name" value="MmgE_PrpD"/>
</dbReference>
<evidence type="ECO:0000256" key="1">
    <source>
        <dbReference type="ARBA" id="ARBA00006174"/>
    </source>
</evidence>
<feature type="domain" description="MmgE/PrpD N-terminal" evidence="2">
    <location>
        <begin position="25"/>
        <end position="240"/>
    </location>
</feature>
<feature type="domain" description="MmgE/PrpD C-terminal" evidence="3">
    <location>
        <begin position="265"/>
        <end position="423"/>
    </location>
</feature>
<dbReference type="Pfam" id="PF19305">
    <property type="entry name" value="MmgE_PrpD_C"/>
    <property type="match status" value="1"/>
</dbReference>
<dbReference type="Gene3D" id="3.30.1330.120">
    <property type="entry name" value="2-methylcitrate dehydratase PrpD"/>
    <property type="match status" value="1"/>
</dbReference>
<dbReference type="Proteomes" id="UP000504882">
    <property type="component" value="Unassembled WGS sequence"/>
</dbReference>
<organism evidence="4 5">
    <name type="scientific">Occultella glacieicola</name>
    <dbReference type="NCBI Taxonomy" id="2518684"/>
    <lineage>
        <taxon>Bacteria</taxon>
        <taxon>Bacillati</taxon>
        <taxon>Actinomycetota</taxon>
        <taxon>Actinomycetes</taxon>
        <taxon>Micrococcales</taxon>
        <taxon>Ruaniaceae</taxon>
        <taxon>Occultella</taxon>
    </lineage>
</organism>
<dbReference type="Pfam" id="PF03972">
    <property type="entry name" value="MmgE_PrpD_N"/>
    <property type="match status" value="1"/>
</dbReference>
<dbReference type="PANTHER" id="PTHR16943:SF8">
    <property type="entry name" value="2-METHYLCITRATE DEHYDRATASE"/>
    <property type="match status" value="1"/>
</dbReference>
<protein>
    <submittedName>
        <fullName evidence="4">MmgE/PrpD family protein</fullName>
    </submittedName>
</protein>
<dbReference type="Gene3D" id="1.10.4100.10">
    <property type="entry name" value="2-methylcitrate dehydratase PrpD"/>
    <property type="match status" value="1"/>
</dbReference>
<accession>A0ABY2DXF6</accession>
<comment type="caution">
    <text evidence="4">The sequence shown here is derived from an EMBL/GenBank/DDBJ whole genome shotgun (WGS) entry which is preliminary data.</text>
</comment>
<dbReference type="EMBL" id="SMNA01000016">
    <property type="protein sequence ID" value="TDE88542.1"/>
    <property type="molecule type" value="Genomic_DNA"/>
</dbReference>
<evidence type="ECO:0000313" key="4">
    <source>
        <dbReference type="EMBL" id="TDE88542.1"/>
    </source>
</evidence>
<comment type="similarity">
    <text evidence="1">Belongs to the PrpD family.</text>
</comment>
<dbReference type="InterPro" id="IPR036148">
    <property type="entry name" value="MmgE/PrpD_sf"/>
</dbReference>
<dbReference type="InterPro" id="IPR045336">
    <property type="entry name" value="MmgE_PrpD_N"/>
</dbReference>
<dbReference type="InterPro" id="IPR042188">
    <property type="entry name" value="MmgE/PrpD_sf_2"/>
</dbReference>
<dbReference type="SUPFAM" id="SSF103378">
    <property type="entry name" value="2-methylcitrate dehydratase PrpD"/>
    <property type="match status" value="1"/>
</dbReference>
<dbReference type="PANTHER" id="PTHR16943">
    <property type="entry name" value="2-METHYLCITRATE DEHYDRATASE-RELATED"/>
    <property type="match status" value="1"/>
</dbReference>
<name>A0ABY2DXF6_9MICO</name>
<gene>
    <name evidence="4" type="ORF">EXU48_22710</name>
</gene>
<sequence>MTGTPAEAFGTWAALQPRLTAAQERLARDAIIDTVACLVLGADDASTRSAEQVLTSPGATGPSTMVTGASGPPAAAASVNATAAHAADFDDNFTPGMSHASAVLVPALLAVAEAEPGRADRLLESYVVGLQAQAYVGALVGYGHYVWGWHGTSTVGCIGTAAAVAHLCDGSADAVGRALGIAVSFAGGTKAQFGTPMKALHAGLAARGAVEAGLLAVAGVSAHPRALEGPQGFVALTGRGDGTDGSEWLTDTLAVERPGVLPKQYPSCGSTHLVLDAIADLVEATGFTASEVTGVEATIGPAGLGSLPYREPSNALEARFSMEYCVRTFLRRSTLALADFTEARVQEYRTEVREPEQIEVILCAWDDSDLPPGFSADRPPHHVRVHLRDGRTLEHVRVLPRGNVDDPFSDEQRRRKFLDCCGRGSEPIHARMLTADGPGLLACMRALVTGLR</sequence>
<dbReference type="InterPro" id="IPR045337">
    <property type="entry name" value="MmgE_PrpD_C"/>
</dbReference>
<reference evidence="4 5" key="1">
    <citation type="submission" date="2019-03" db="EMBL/GenBank/DDBJ databases">
        <title>Genomic features of bacteria from cold environments.</title>
        <authorList>
            <person name="Shen L."/>
        </authorList>
    </citation>
    <scope>NUCLEOTIDE SEQUENCE [LARGE SCALE GENOMIC DNA]</scope>
    <source>
        <strain evidence="5">T3246-1</strain>
    </source>
</reference>
<evidence type="ECO:0000259" key="2">
    <source>
        <dbReference type="Pfam" id="PF03972"/>
    </source>
</evidence>
<dbReference type="RefSeq" id="WP_133109982.1">
    <property type="nucleotide sequence ID" value="NZ_SMNA01000016.1"/>
</dbReference>
<dbReference type="InterPro" id="IPR042183">
    <property type="entry name" value="MmgE/PrpD_sf_1"/>
</dbReference>
<proteinExistence type="inferred from homology"/>
<evidence type="ECO:0000259" key="3">
    <source>
        <dbReference type="Pfam" id="PF19305"/>
    </source>
</evidence>
<evidence type="ECO:0000313" key="5">
    <source>
        <dbReference type="Proteomes" id="UP000504882"/>
    </source>
</evidence>
<keyword evidence="5" id="KW-1185">Reference proteome</keyword>